<evidence type="ECO:0000313" key="6">
    <source>
        <dbReference type="EMBL" id="MDQ0166454.1"/>
    </source>
</evidence>
<comment type="caution">
    <text evidence="6">The sequence shown here is derived from an EMBL/GenBank/DDBJ whole genome shotgun (WGS) entry which is preliminary data.</text>
</comment>
<reference evidence="6 7" key="1">
    <citation type="submission" date="2023-07" db="EMBL/GenBank/DDBJ databases">
        <title>Genomic Encyclopedia of Type Strains, Phase IV (KMG-IV): sequencing the most valuable type-strain genomes for metagenomic binning, comparative biology and taxonomic classification.</title>
        <authorList>
            <person name="Goeker M."/>
        </authorList>
    </citation>
    <scope>NUCLEOTIDE SEQUENCE [LARGE SCALE GENOMIC DNA]</scope>
    <source>
        <strain evidence="6 7">DSM 12751</strain>
    </source>
</reference>
<evidence type="ECO:0000256" key="4">
    <source>
        <dbReference type="SAM" id="MobiDB-lite"/>
    </source>
</evidence>
<feature type="domain" description="Carboxyltransferase" evidence="5">
    <location>
        <begin position="29"/>
        <end position="324"/>
    </location>
</feature>
<organism evidence="6 7">
    <name type="scientific">Caldalkalibacillus horti</name>
    <dbReference type="NCBI Taxonomy" id="77523"/>
    <lineage>
        <taxon>Bacteria</taxon>
        <taxon>Bacillati</taxon>
        <taxon>Bacillota</taxon>
        <taxon>Bacilli</taxon>
        <taxon>Bacillales</taxon>
        <taxon>Bacillaceae</taxon>
        <taxon>Caldalkalibacillus</taxon>
    </lineage>
</organism>
<keyword evidence="3" id="KW-0067">ATP-binding</keyword>
<dbReference type="InterPro" id="IPR003778">
    <property type="entry name" value="CT_A_B"/>
</dbReference>
<dbReference type="Gene3D" id="2.40.100.10">
    <property type="entry name" value="Cyclophilin-like"/>
    <property type="match status" value="1"/>
</dbReference>
<dbReference type="PANTHER" id="PTHR43309:SF5">
    <property type="entry name" value="5-OXOPROLINASE SUBUNIT C"/>
    <property type="match status" value="1"/>
</dbReference>
<evidence type="ECO:0000256" key="2">
    <source>
        <dbReference type="ARBA" id="ARBA00022801"/>
    </source>
</evidence>
<accession>A0ABT9VZP9</accession>
<evidence type="ECO:0000256" key="3">
    <source>
        <dbReference type="ARBA" id="ARBA00022840"/>
    </source>
</evidence>
<evidence type="ECO:0000256" key="1">
    <source>
        <dbReference type="ARBA" id="ARBA00022741"/>
    </source>
</evidence>
<keyword evidence="2" id="KW-0378">Hydrolase</keyword>
<name>A0ABT9VZP9_9BACI</name>
<feature type="region of interest" description="Disordered" evidence="4">
    <location>
        <begin position="162"/>
        <end position="186"/>
    </location>
</feature>
<dbReference type="InterPro" id="IPR029000">
    <property type="entry name" value="Cyclophilin-like_dom_sf"/>
</dbReference>
<keyword evidence="1" id="KW-0547">Nucleotide-binding</keyword>
<dbReference type="Pfam" id="PF02626">
    <property type="entry name" value="CT_A_B"/>
    <property type="match status" value="1"/>
</dbReference>
<dbReference type="NCBIfam" id="TIGR00724">
    <property type="entry name" value="urea_amlyse_rel"/>
    <property type="match status" value="1"/>
</dbReference>
<keyword evidence="7" id="KW-1185">Reference proteome</keyword>
<dbReference type="InterPro" id="IPR052708">
    <property type="entry name" value="PxpC"/>
</dbReference>
<proteinExistence type="predicted"/>
<feature type="compositionally biased region" description="Basic and acidic residues" evidence="4">
    <location>
        <begin position="162"/>
        <end position="174"/>
    </location>
</feature>
<gene>
    <name evidence="6" type="ORF">J2S11_002358</name>
</gene>
<dbReference type="SUPFAM" id="SSF50891">
    <property type="entry name" value="Cyclophilin-like"/>
    <property type="match status" value="1"/>
</dbReference>
<sequence>MEEVVGEVIVEKAGLFDTIQDMGRIGFQEYGMPQAGAVDQYAYQLGNILVGNSRHTPSLELTWFGPTLTFTQDTSIALTGATFSARLNGALIQPWSLLAVRRGDRLEMGSATSGCRAYLAVQGGFMISPKMGSASTYVTGQLGGWQGRPLQTDDRIPYSLRLDERNTNGTDKKQTKTSSRQRFISPSYRPSYPKHNVLRVILGPQEQHFTKQGRDTFLHEGFTVTPQMDRMGLRLSGQAIEHDERFGADILSDSIPFGGIQVPANGQPIIMLADRQTTGGYPKIATIISADWSKLAQLRPKDSVQFQEVTVEEAQALYREQEKELTSFEFLAKSMPR</sequence>
<dbReference type="PANTHER" id="PTHR43309">
    <property type="entry name" value="5-OXOPROLINASE SUBUNIT C"/>
    <property type="match status" value="1"/>
</dbReference>
<dbReference type="SMART" id="SM00797">
    <property type="entry name" value="AHS2"/>
    <property type="match status" value="1"/>
</dbReference>
<evidence type="ECO:0000259" key="5">
    <source>
        <dbReference type="SMART" id="SM00797"/>
    </source>
</evidence>
<protein>
    <submittedName>
        <fullName evidence="6">Antagonist of KipI</fullName>
    </submittedName>
</protein>
<dbReference type="RefSeq" id="WP_307394667.1">
    <property type="nucleotide sequence ID" value="NZ_BAAADK010000020.1"/>
</dbReference>
<dbReference type="Proteomes" id="UP001235840">
    <property type="component" value="Unassembled WGS sequence"/>
</dbReference>
<dbReference type="EMBL" id="JAUSTY010000008">
    <property type="protein sequence ID" value="MDQ0166454.1"/>
    <property type="molecule type" value="Genomic_DNA"/>
</dbReference>
<evidence type="ECO:0000313" key="7">
    <source>
        <dbReference type="Proteomes" id="UP001235840"/>
    </source>
</evidence>